<feature type="region of interest" description="Disordered" evidence="6">
    <location>
        <begin position="699"/>
        <end position="718"/>
    </location>
</feature>
<accession>A0A251Y7S9</accession>
<dbReference type="GO" id="GO:0005576">
    <property type="term" value="C:extracellular region"/>
    <property type="evidence" value="ECO:0007669"/>
    <property type="project" value="TreeGrafter"/>
</dbReference>
<dbReference type="Pfam" id="PF03699">
    <property type="entry name" value="UPF0182"/>
    <property type="match status" value="1"/>
</dbReference>
<dbReference type="RefSeq" id="WP_190318706.1">
    <property type="nucleotide sequence ID" value="NZ_MDJY01000057.1"/>
</dbReference>
<dbReference type="HAMAP" id="MF_01600">
    <property type="entry name" value="UPF0182"/>
    <property type="match status" value="1"/>
</dbReference>
<feature type="transmembrane region" description="Helical" evidence="5">
    <location>
        <begin position="161"/>
        <end position="187"/>
    </location>
</feature>
<dbReference type="Proteomes" id="UP000195011">
    <property type="component" value="Unassembled WGS sequence"/>
</dbReference>
<dbReference type="PANTHER" id="PTHR39344:SF1">
    <property type="entry name" value="UPF0182 PROTEIN SLL1060"/>
    <property type="match status" value="1"/>
</dbReference>
<dbReference type="EMBL" id="MDJY01000057">
    <property type="protein sequence ID" value="OUE20083.1"/>
    <property type="molecule type" value="Genomic_DNA"/>
</dbReference>
<comment type="caution">
    <text evidence="7">The sequence shown here is derived from an EMBL/GenBank/DDBJ whole genome shotgun (WGS) entry which is preliminary data.</text>
</comment>
<evidence type="ECO:0000313" key="7">
    <source>
        <dbReference type="EMBL" id="OUE20083.1"/>
    </source>
</evidence>
<feature type="compositionally biased region" description="Low complexity" evidence="6">
    <location>
        <begin position="919"/>
        <end position="937"/>
    </location>
</feature>
<gene>
    <name evidence="7" type="ORF">BFL36_11915</name>
</gene>
<evidence type="ECO:0000256" key="6">
    <source>
        <dbReference type="SAM" id="MobiDB-lite"/>
    </source>
</evidence>
<dbReference type="AlphaFoldDB" id="A0A251Y7S9"/>
<dbReference type="InterPro" id="IPR005372">
    <property type="entry name" value="UPF0182"/>
</dbReference>
<evidence type="ECO:0000256" key="2">
    <source>
        <dbReference type="ARBA" id="ARBA00022692"/>
    </source>
</evidence>
<keyword evidence="4 5" id="KW-0472">Membrane</keyword>
<proteinExistence type="inferred from homology"/>
<feature type="compositionally biased region" description="Low complexity" evidence="6">
    <location>
        <begin position="703"/>
        <end position="718"/>
    </location>
</feature>
<dbReference type="PANTHER" id="PTHR39344">
    <property type="entry name" value="UPF0182 PROTEIN SLL1060"/>
    <property type="match status" value="1"/>
</dbReference>
<feature type="compositionally biased region" description="Gly residues" evidence="6">
    <location>
        <begin position="906"/>
        <end position="918"/>
    </location>
</feature>
<evidence type="ECO:0000256" key="1">
    <source>
        <dbReference type="ARBA" id="ARBA00022475"/>
    </source>
</evidence>
<feature type="region of interest" description="Disordered" evidence="6">
    <location>
        <begin position="888"/>
        <end position="937"/>
    </location>
</feature>
<feature type="transmembrane region" description="Helical" evidence="5">
    <location>
        <begin position="255"/>
        <end position="274"/>
    </location>
</feature>
<evidence type="ECO:0000256" key="4">
    <source>
        <dbReference type="ARBA" id="ARBA00023136"/>
    </source>
</evidence>
<evidence type="ECO:0000256" key="3">
    <source>
        <dbReference type="ARBA" id="ARBA00022989"/>
    </source>
</evidence>
<dbReference type="GO" id="GO:0005886">
    <property type="term" value="C:plasma membrane"/>
    <property type="evidence" value="ECO:0007669"/>
    <property type="project" value="UniProtKB-SubCell"/>
</dbReference>
<feature type="transmembrane region" description="Helical" evidence="5">
    <location>
        <begin position="281"/>
        <end position="301"/>
    </location>
</feature>
<feature type="transmembrane region" description="Helical" evidence="5">
    <location>
        <begin position="58"/>
        <end position="82"/>
    </location>
</feature>
<evidence type="ECO:0000256" key="5">
    <source>
        <dbReference type="HAMAP-Rule" id="MF_01600"/>
    </source>
</evidence>
<sequence length="986" mass="106141">MTSTSARPARRSRAPLAITAAIIAALVIAFFIFAGFYADVLWYDQLGYLGVLLTQWGAGIALFLVGFLAMAIPVFVSIQIAYRSRPVYAKLNSQLDRYQQVIEPLRRLAMFAIPAVFGLFAGVSASSGWQRTLLWLNRTPSGTTDPQFGLDVSFYLFELPFYHAVVGFASAVVIISMLGLLATSYLYGAVRFTGREVRISKSSRIQIAVTAAVYFLLQGVSIWLDQYSSVVNNANGGLFTGAAFSDVNAVIPGRAILAGIAGVVALFFIVTAAIGRWRLPIIGTAGLIVASILIGTAYPAVVQRFQVEPNERALESQYYERNIEATRAAYGLSDIEEIPYDATTDTTPGALREDAATTANIRILDPAVVGDAFSQLQQFRQYYQFGDNLDVDRYQIDGRVQDTVVAVRELSPANTGTSWVNQHLVYTHGYSLVAAYGTQRTSDGQPVFLESGIPASGDLGDFEPRVYFGENSPDYSIVGGPASGDNVELDYPSGVDGADETYTTFQGNGGPKVDNVFKRLIYALKFQSEQIFLANQINDQSQILYDRDPAQRVGKVAPYLTVDKDPYPSVVDGRVVWIVDGYTTSDQYPYSQKNDMSRLIADSQQPQPLVPTDQINYIRNSVKATVDAYDGKVTLYAWDTDDPILKTWQKVFPSTLKPIADISGGLMSHLRVPADIFKVQRAVLGKYHVTDPGSIYSNQDLWTTPNDPTATTDPGTTAKLQPPYYLTMQMPGQDSPRFSLYSTFIPPATQDTARSVLTGYLGVDSDAGSTAGEKAPDYGKLRLLTLPNDDTIPAPTQIQNNFNSDTNVANQLNLLERGGRTSVVRGNLLTLPVGGGLLYVQPVYVRSTGDTSYPLLRKVLVAFGDKIAFEDTLDAALDSIFGGDSGATAGDEAVEGTTPADPGAVDGSGGGSTDGGTGSTPTPTPTATTSPAAPAQDVQAALAAAGQALQEREAAYKANDLVAAAQADQRLTEALNRAIELGAAQQ</sequence>
<organism evidence="7 8">
    <name type="scientific">Clavibacter michiganensis</name>
    <dbReference type="NCBI Taxonomy" id="28447"/>
    <lineage>
        <taxon>Bacteria</taxon>
        <taxon>Bacillati</taxon>
        <taxon>Actinomycetota</taxon>
        <taxon>Actinomycetes</taxon>
        <taxon>Micrococcales</taxon>
        <taxon>Microbacteriaceae</taxon>
        <taxon>Clavibacter</taxon>
    </lineage>
</organism>
<keyword evidence="1 5" id="KW-1003">Cell membrane</keyword>
<feature type="transmembrane region" description="Helical" evidence="5">
    <location>
        <begin position="16"/>
        <end position="38"/>
    </location>
</feature>
<evidence type="ECO:0000313" key="8">
    <source>
        <dbReference type="Proteomes" id="UP000195011"/>
    </source>
</evidence>
<feature type="transmembrane region" description="Helical" evidence="5">
    <location>
        <begin position="108"/>
        <end position="129"/>
    </location>
</feature>
<protein>
    <recommendedName>
        <fullName evidence="5">UPF0182 protein BFL36_11915</fullName>
    </recommendedName>
</protein>
<feature type="transmembrane region" description="Helical" evidence="5">
    <location>
        <begin position="207"/>
        <end position="224"/>
    </location>
</feature>
<comment type="subcellular location">
    <subcellularLocation>
        <location evidence="5">Cell membrane</location>
        <topology evidence="5">Multi-pass membrane protein</topology>
    </subcellularLocation>
</comment>
<reference evidence="7 8" key="1">
    <citation type="submission" date="2016-08" db="EMBL/GenBank/DDBJ databases">
        <title>Genome sequence of Clavibacter michiganensis spp strain CFBP8017.</title>
        <authorList>
            <person name="Thapa S.P."/>
            <person name="Coaker G."/>
            <person name="Jacques M.-A."/>
        </authorList>
    </citation>
    <scope>NUCLEOTIDE SEQUENCE [LARGE SCALE GENOMIC DNA]</scope>
    <source>
        <strain evidence="7">CFBP8017</strain>
    </source>
</reference>
<keyword evidence="2 5" id="KW-0812">Transmembrane</keyword>
<keyword evidence="3 5" id="KW-1133">Transmembrane helix</keyword>
<comment type="similarity">
    <text evidence="5">Belongs to the UPF0182 family.</text>
</comment>
<name>A0A251Y7S9_9MICO</name>